<proteinExistence type="predicted"/>
<dbReference type="PROSITE" id="PS00135">
    <property type="entry name" value="TRYPSIN_SER"/>
    <property type="match status" value="1"/>
</dbReference>
<dbReference type="AlphaFoldDB" id="A0A183CKP9"/>
<reference evidence="3" key="3">
    <citation type="submission" date="2016-06" db="UniProtKB">
        <authorList>
            <consortium name="WormBaseParasite"/>
        </authorList>
    </citation>
    <scope>IDENTIFICATION</scope>
</reference>
<dbReference type="InterPro" id="IPR033116">
    <property type="entry name" value="TRYPSIN_SER"/>
</dbReference>
<dbReference type="SUPFAM" id="SSF50494">
    <property type="entry name" value="Trypsin-like serine proteases"/>
    <property type="match status" value="1"/>
</dbReference>
<evidence type="ECO:0000259" key="1">
    <source>
        <dbReference type="Pfam" id="PF00089"/>
    </source>
</evidence>
<protein>
    <submittedName>
        <fullName evidence="3">Peptidase S1 domain-containing protein</fullName>
    </submittedName>
</protein>
<keyword evidence="2" id="KW-1185">Reference proteome</keyword>
<organism evidence="2 3">
    <name type="scientific">Globodera pallida</name>
    <name type="common">Potato cyst nematode worm</name>
    <name type="synonym">Heterodera pallida</name>
    <dbReference type="NCBI Taxonomy" id="36090"/>
    <lineage>
        <taxon>Eukaryota</taxon>
        <taxon>Metazoa</taxon>
        <taxon>Ecdysozoa</taxon>
        <taxon>Nematoda</taxon>
        <taxon>Chromadorea</taxon>
        <taxon>Rhabditida</taxon>
        <taxon>Tylenchina</taxon>
        <taxon>Tylenchomorpha</taxon>
        <taxon>Tylenchoidea</taxon>
        <taxon>Heteroderidae</taxon>
        <taxon>Heteroderinae</taxon>
        <taxon>Globodera</taxon>
    </lineage>
</organism>
<dbReference type="Gene3D" id="2.40.10.10">
    <property type="entry name" value="Trypsin-like serine proteases"/>
    <property type="match status" value="1"/>
</dbReference>
<dbReference type="InterPro" id="IPR009003">
    <property type="entry name" value="Peptidase_S1_PA"/>
</dbReference>
<sequence>MRKIGQMAGWGQIINETGHHLLPNKPHLITIPIQDAEECGSRAALRSTGFDENSHLCAGLRSTGGLEGDSGSALVVDISGRAYAVGIFSMQIISKWRTRQEC</sequence>
<dbReference type="GO" id="GO:0004252">
    <property type="term" value="F:serine-type endopeptidase activity"/>
    <property type="evidence" value="ECO:0007669"/>
    <property type="project" value="InterPro"/>
</dbReference>
<evidence type="ECO:0000313" key="2">
    <source>
        <dbReference type="Proteomes" id="UP000050741"/>
    </source>
</evidence>
<dbReference type="Proteomes" id="UP000050741">
    <property type="component" value="Unassembled WGS sequence"/>
</dbReference>
<dbReference type="InterPro" id="IPR043504">
    <property type="entry name" value="Peptidase_S1_PA_chymotrypsin"/>
</dbReference>
<accession>A0A183CKP9</accession>
<dbReference type="WBParaSite" id="GPLIN_001345500">
    <property type="protein sequence ID" value="GPLIN_001345500"/>
    <property type="gene ID" value="GPLIN_001345500"/>
</dbReference>
<reference evidence="2" key="1">
    <citation type="submission" date="2013-12" db="EMBL/GenBank/DDBJ databases">
        <authorList>
            <person name="Aslett M."/>
        </authorList>
    </citation>
    <scope>NUCLEOTIDE SEQUENCE [LARGE SCALE GENOMIC DNA]</scope>
    <source>
        <strain evidence="2">Lindley</strain>
    </source>
</reference>
<feature type="domain" description="Peptidase S1" evidence="1">
    <location>
        <begin position="6"/>
        <end position="91"/>
    </location>
</feature>
<dbReference type="GO" id="GO:0006508">
    <property type="term" value="P:proteolysis"/>
    <property type="evidence" value="ECO:0007669"/>
    <property type="project" value="InterPro"/>
</dbReference>
<dbReference type="InterPro" id="IPR001254">
    <property type="entry name" value="Trypsin_dom"/>
</dbReference>
<evidence type="ECO:0000313" key="3">
    <source>
        <dbReference type="WBParaSite" id="GPLIN_001345500"/>
    </source>
</evidence>
<name>A0A183CKP9_GLOPA</name>
<dbReference type="Pfam" id="PF00089">
    <property type="entry name" value="Trypsin"/>
    <property type="match status" value="1"/>
</dbReference>
<reference evidence="2" key="2">
    <citation type="submission" date="2014-05" db="EMBL/GenBank/DDBJ databases">
        <title>The genome and life-stage specific transcriptomes of Globodera pallida elucidate key aspects of plant parasitism by a cyst nematode.</title>
        <authorList>
            <person name="Cotton J.A."/>
            <person name="Lilley C.J."/>
            <person name="Jones L.M."/>
            <person name="Kikuchi T."/>
            <person name="Reid A.J."/>
            <person name="Thorpe P."/>
            <person name="Tsai I.J."/>
            <person name="Beasley H."/>
            <person name="Blok V."/>
            <person name="Cock P.J.A."/>
            <person name="Van den Akker S.E."/>
            <person name="Holroyd N."/>
            <person name="Hunt M."/>
            <person name="Mantelin S."/>
            <person name="Naghra H."/>
            <person name="Pain A."/>
            <person name="Palomares-Rius J.E."/>
            <person name="Zarowiecki M."/>
            <person name="Berriman M."/>
            <person name="Jones J.T."/>
            <person name="Urwin P.E."/>
        </authorList>
    </citation>
    <scope>NUCLEOTIDE SEQUENCE [LARGE SCALE GENOMIC DNA]</scope>
    <source>
        <strain evidence="2">Lindley</strain>
    </source>
</reference>